<keyword evidence="3" id="KW-1185">Reference proteome</keyword>
<evidence type="ECO:0008006" key="4">
    <source>
        <dbReference type="Google" id="ProtNLM"/>
    </source>
</evidence>
<evidence type="ECO:0000313" key="2">
    <source>
        <dbReference type="EMBL" id="OMH85386.1"/>
    </source>
</evidence>
<sequence>MLEQLGQQEQVPDVRGKEIDDLQEKIKARLKENEDDKLNLWIEYLKHLSETLGLSYYLDDLTRKDEDRVTVTICGKIFVFDSTNKSEVLCSPRRTKRKIPNDGSVYFDGYGIATTRPANCVRPGATMLVQMMPIVWQAIPETEFEDLCAGSLSEHWSYRFSQLIWYVWEGRLDVSSKLDSDKMEVDEIPDLSTKETDGVTQDASGGNTNAVETGVEAKVEEGAEDTVGTNSEMKDSVYTEMATGTGVETDTDTQVDLGNSQINSTDMNVDDNEKIKQEEEQVQVQSMEIAPESAPEIDSITEDDMKKEKEKEKEKKSSLLTFDNVALVAKLIPKLWCCEKTITELNSAMRHTLSSSSSSSSSSGGSDVDVDVDLDKYEFGNRISDYTLEKLVLTDSVIPLHFDTESLGCIKHLPQTNTDLEVRCRNPSLKPYLVERIPLNDINQTRLFVPVSPITKIFTKILRRQFVFNSLLTSCYVPIESLSGSPTRYLVDIETFQDSPFTLDTKVSLISSTQGCVLVEHLSFSVELNGIISASVRYTSKDFAEKEQQNSLVSLLSGLANQSKDLSVVLARWLS</sequence>
<dbReference type="AlphaFoldDB" id="A0A1R1PWL1"/>
<dbReference type="EMBL" id="LSSK01000089">
    <property type="protein sequence ID" value="OMH85386.1"/>
    <property type="molecule type" value="Genomic_DNA"/>
</dbReference>
<organism evidence="2 3">
    <name type="scientific">Zancudomyces culisetae</name>
    <name type="common">Gut fungus</name>
    <name type="synonym">Smittium culisetae</name>
    <dbReference type="NCBI Taxonomy" id="1213189"/>
    <lineage>
        <taxon>Eukaryota</taxon>
        <taxon>Fungi</taxon>
        <taxon>Fungi incertae sedis</taxon>
        <taxon>Zoopagomycota</taxon>
        <taxon>Kickxellomycotina</taxon>
        <taxon>Harpellomycetes</taxon>
        <taxon>Harpellales</taxon>
        <taxon>Legeriomycetaceae</taxon>
        <taxon>Zancudomyces</taxon>
    </lineage>
</organism>
<evidence type="ECO:0000256" key="1">
    <source>
        <dbReference type="SAM" id="MobiDB-lite"/>
    </source>
</evidence>
<comment type="caution">
    <text evidence="2">The sequence shown here is derived from an EMBL/GenBank/DDBJ whole genome shotgun (WGS) entry which is preliminary data.</text>
</comment>
<dbReference type="OrthoDB" id="5599077at2759"/>
<accession>A0A1R1PWL1</accession>
<name>A0A1R1PWL1_ZANCU</name>
<protein>
    <recommendedName>
        <fullName evidence="4">Mediator of RNA polymerase II transcription subunit 1</fullName>
    </recommendedName>
</protein>
<evidence type="ECO:0000313" key="3">
    <source>
        <dbReference type="Proteomes" id="UP000188320"/>
    </source>
</evidence>
<feature type="region of interest" description="Disordered" evidence="1">
    <location>
        <begin position="283"/>
        <end position="315"/>
    </location>
</feature>
<reference evidence="3" key="1">
    <citation type="submission" date="2017-01" db="EMBL/GenBank/DDBJ databases">
        <authorList>
            <person name="Wang Y."/>
            <person name="White M."/>
            <person name="Kvist S."/>
            <person name="Moncalvo J.-M."/>
        </authorList>
    </citation>
    <scope>NUCLEOTIDE SEQUENCE [LARGE SCALE GENOMIC DNA]</scope>
    <source>
        <strain evidence="3">COL-18-3</strain>
    </source>
</reference>
<proteinExistence type="predicted"/>
<dbReference type="Proteomes" id="UP000188320">
    <property type="component" value="Unassembled WGS sequence"/>
</dbReference>
<feature type="compositionally biased region" description="Basic and acidic residues" evidence="1">
    <location>
        <begin position="303"/>
        <end position="315"/>
    </location>
</feature>
<gene>
    <name evidence="2" type="ORF">AX774_g1068</name>
</gene>